<comment type="caution">
    <text evidence="1">The sequence shown here is derived from an EMBL/GenBank/DDBJ whole genome shotgun (WGS) entry which is preliminary data.</text>
</comment>
<keyword evidence="2" id="KW-1185">Reference proteome</keyword>
<dbReference type="EMBL" id="JBHRTA010000031">
    <property type="protein sequence ID" value="MFC3198140.1"/>
    <property type="molecule type" value="Genomic_DNA"/>
</dbReference>
<evidence type="ECO:0000313" key="2">
    <source>
        <dbReference type="Proteomes" id="UP001595526"/>
    </source>
</evidence>
<accession>A0ABV7JJA4</accession>
<name>A0ABV7JJA4_9SPHI</name>
<dbReference type="RefSeq" id="WP_379022517.1">
    <property type="nucleotide sequence ID" value="NZ_JBHRTA010000031.1"/>
</dbReference>
<proteinExistence type="predicted"/>
<organism evidence="1 2">
    <name type="scientific">Parapedobacter deserti</name>
    <dbReference type="NCBI Taxonomy" id="1912957"/>
    <lineage>
        <taxon>Bacteria</taxon>
        <taxon>Pseudomonadati</taxon>
        <taxon>Bacteroidota</taxon>
        <taxon>Sphingobacteriia</taxon>
        <taxon>Sphingobacteriales</taxon>
        <taxon>Sphingobacteriaceae</taxon>
        <taxon>Parapedobacter</taxon>
    </lineage>
</organism>
<evidence type="ECO:0008006" key="3">
    <source>
        <dbReference type="Google" id="ProtNLM"/>
    </source>
</evidence>
<evidence type="ECO:0000313" key="1">
    <source>
        <dbReference type="EMBL" id="MFC3198140.1"/>
    </source>
</evidence>
<gene>
    <name evidence="1" type="ORF">ACFOET_11010</name>
</gene>
<sequence>MKNFLRIMTIALTNLIFLLNTEAQEKFIEGKQTMGDRTFEIRISKINPERMWVTTRLPQYKNGYPLPETPTPPMPLQKGDLNVDTTTEKTIIHQVLKHKLEKLKKNNEQITIHYVFGQDGNIVDIESFSFPKNTLITPKELYMIDKRLRKDVKATFKGREYLEHPVIFYGREIWF</sequence>
<protein>
    <recommendedName>
        <fullName evidence="3">TonB C-terminal domain-containing protein</fullName>
    </recommendedName>
</protein>
<reference evidence="2" key="1">
    <citation type="journal article" date="2019" name="Int. J. Syst. Evol. Microbiol.">
        <title>The Global Catalogue of Microorganisms (GCM) 10K type strain sequencing project: providing services to taxonomists for standard genome sequencing and annotation.</title>
        <authorList>
            <consortium name="The Broad Institute Genomics Platform"/>
            <consortium name="The Broad Institute Genome Sequencing Center for Infectious Disease"/>
            <person name="Wu L."/>
            <person name="Ma J."/>
        </authorList>
    </citation>
    <scope>NUCLEOTIDE SEQUENCE [LARGE SCALE GENOMIC DNA]</scope>
    <source>
        <strain evidence="2">KCTC 52416</strain>
    </source>
</reference>
<dbReference type="Proteomes" id="UP001595526">
    <property type="component" value="Unassembled WGS sequence"/>
</dbReference>